<protein>
    <recommendedName>
        <fullName evidence="9">2Fe-2S ferredoxin-type domain-containing protein</fullName>
    </recommendedName>
</protein>
<name>A0A8S1ITY2_9CHLO</name>
<evidence type="ECO:0000256" key="4">
    <source>
        <dbReference type="ARBA" id="ARBA00022723"/>
    </source>
</evidence>
<dbReference type="InterPro" id="IPR012675">
    <property type="entry name" value="Beta-grasp_dom_sf"/>
</dbReference>
<accession>A0A8S1ITY2</accession>
<evidence type="ECO:0000313" key="11">
    <source>
        <dbReference type="Proteomes" id="UP000708148"/>
    </source>
</evidence>
<feature type="domain" description="2Fe-2S ferredoxin-type" evidence="9">
    <location>
        <begin position="71"/>
        <end position="165"/>
    </location>
</feature>
<keyword evidence="6" id="KW-0408">Iron</keyword>
<organism evidence="10 11">
    <name type="scientific">Ostreobium quekettii</name>
    <dbReference type="NCBI Taxonomy" id="121088"/>
    <lineage>
        <taxon>Eukaryota</taxon>
        <taxon>Viridiplantae</taxon>
        <taxon>Chlorophyta</taxon>
        <taxon>core chlorophytes</taxon>
        <taxon>Ulvophyceae</taxon>
        <taxon>TCBD clade</taxon>
        <taxon>Bryopsidales</taxon>
        <taxon>Ostreobineae</taxon>
        <taxon>Ostreobiaceae</taxon>
        <taxon>Ostreobium</taxon>
    </lineage>
</organism>
<dbReference type="Pfam" id="PF00111">
    <property type="entry name" value="Fer2"/>
    <property type="match status" value="1"/>
</dbReference>
<evidence type="ECO:0000256" key="2">
    <source>
        <dbReference type="ARBA" id="ARBA00022448"/>
    </source>
</evidence>
<dbReference type="SUPFAM" id="SSF54292">
    <property type="entry name" value="2Fe-2S ferredoxin-like"/>
    <property type="match status" value="1"/>
</dbReference>
<dbReference type="AlphaFoldDB" id="A0A8S1ITY2"/>
<dbReference type="EMBL" id="CAJHUC010000854">
    <property type="protein sequence ID" value="CAD7698581.1"/>
    <property type="molecule type" value="Genomic_DNA"/>
</dbReference>
<evidence type="ECO:0000256" key="5">
    <source>
        <dbReference type="ARBA" id="ARBA00022982"/>
    </source>
</evidence>
<dbReference type="GO" id="GO:0051537">
    <property type="term" value="F:2 iron, 2 sulfur cluster binding"/>
    <property type="evidence" value="ECO:0007669"/>
    <property type="project" value="UniProtKB-KW"/>
</dbReference>
<evidence type="ECO:0000259" key="9">
    <source>
        <dbReference type="PROSITE" id="PS51085"/>
    </source>
</evidence>
<reference evidence="10" key="1">
    <citation type="submission" date="2020-12" db="EMBL/GenBank/DDBJ databases">
        <authorList>
            <person name="Iha C."/>
        </authorList>
    </citation>
    <scope>NUCLEOTIDE SEQUENCE</scope>
</reference>
<dbReference type="GO" id="GO:0046872">
    <property type="term" value="F:metal ion binding"/>
    <property type="evidence" value="ECO:0007669"/>
    <property type="project" value="UniProtKB-KW"/>
</dbReference>
<sequence>MALQPIAAPRRLAGTWAIHAPPPPAMQCRSGLGTSSGRSLGVAGKGIRTCGMPSATHPRQQGKRCVDVRAYKVTFVAEDGTKVQAEAADSEFLLEVGERNNVEIPSSCRSGMCGTCISKLKSGEVDMSEAMDLEGQLSPEQLAEGYILACSSKPKSDCTVEWKPY</sequence>
<dbReference type="InterPro" id="IPR006058">
    <property type="entry name" value="2Fe2S_fd_BS"/>
</dbReference>
<keyword evidence="11" id="KW-1185">Reference proteome</keyword>
<evidence type="ECO:0000256" key="6">
    <source>
        <dbReference type="ARBA" id="ARBA00023004"/>
    </source>
</evidence>
<dbReference type="PROSITE" id="PS51085">
    <property type="entry name" value="2FE2S_FER_2"/>
    <property type="match status" value="1"/>
</dbReference>
<evidence type="ECO:0000256" key="8">
    <source>
        <dbReference type="ARBA" id="ARBA00034078"/>
    </source>
</evidence>
<evidence type="ECO:0000256" key="7">
    <source>
        <dbReference type="ARBA" id="ARBA00023014"/>
    </source>
</evidence>
<comment type="cofactor">
    <cofactor evidence="8">
        <name>[2Fe-2S] cluster</name>
        <dbReference type="ChEBI" id="CHEBI:190135"/>
    </cofactor>
</comment>
<comment type="caution">
    <text evidence="10">The sequence shown here is derived from an EMBL/GenBank/DDBJ whole genome shotgun (WGS) entry which is preliminary data.</text>
</comment>
<keyword evidence="7" id="KW-0411">Iron-sulfur</keyword>
<gene>
    <name evidence="10" type="ORF">OSTQU699_LOCUS3942</name>
</gene>
<proteinExistence type="inferred from homology"/>
<dbReference type="Gene3D" id="3.10.20.30">
    <property type="match status" value="1"/>
</dbReference>
<comment type="similarity">
    <text evidence="1">Belongs to the 2Fe2S plant-type ferredoxin family.</text>
</comment>
<keyword evidence="2" id="KW-0813">Transport</keyword>
<dbReference type="PANTHER" id="PTHR43112">
    <property type="entry name" value="FERREDOXIN"/>
    <property type="match status" value="1"/>
</dbReference>
<evidence type="ECO:0000313" key="10">
    <source>
        <dbReference type="EMBL" id="CAD7698581.1"/>
    </source>
</evidence>
<evidence type="ECO:0000256" key="1">
    <source>
        <dbReference type="ARBA" id="ARBA00007874"/>
    </source>
</evidence>
<dbReference type="Proteomes" id="UP000708148">
    <property type="component" value="Unassembled WGS sequence"/>
</dbReference>
<dbReference type="PROSITE" id="PS00197">
    <property type="entry name" value="2FE2S_FER_1"/>
    <property type="match status" value="1"/>
</dbReference>
<keyword evidence="5" id="KW-0249">Electron transport</keyword>
<dbReference type="OrthoDB" id="1885901at2759"/>
<dbReference type="PANTHER" id="PTHR43112:SF3">
    <property type="entry name" value="FERREDOXIN-2, CHLOROPLASTIC"/>
    <property type="match status" value="1"/>
</dbReference>
<dbReference type="InterPro" id="IPR001041">
    <property type="entry name" value="2Fe-2S_ferredoxin-type"/>
</dbReference>
<evidence type="ECO:0000256" key="3">
    <source>
        <dbReference type="ARBA" id="ARBA00022714"/>
    </source>
</evidence>
<keyword evidence="4" id="KW-0479">Metal-binding</keyword>
<keyword evidence="3" id="KW-0001">2Fe-2S</keyword>
<dbReference type="InterPro" id="IPR036010">
    <property type="entry name" value="2Fe-2S_ferredoxin-like_sf"/>
</dbReference>
<dbReference type="CDD" id="cd00207">
    <property type="entry name" value="fer2"/>
    <property type="match status" value="1"/>
</dbReference>